<dbReference type="GO" id="GO:0000978">
    <property type="term" value="F:RNA polymerase II cis-regulatory region sequence-specific DNA binding"/>
    <property type="evidence" value="ECO:0007669"/>
    <property type="project" value="TreeGrafter"/>
</dbReference>
<gene>
    <name evidence="8" type="ORF">HK097_005616</name>
</gene>
<dbReference type="SUPFAM" id="SSF57667">
    <property type="entry name" value="beta-beta-alpha zinc fingers"/>
    <property type="match status" value="1"/>
</dbReference>
<dbReference type="SMART" id="SM00355">
    <property type="entry name" value="ZnF_C2H2"/>
    <property type="match status" value="2"/>
</dbReference>
<dbReference type="EMBL" id="JADGJD010002622">
    <property type="protein sequence ID" value="KAJ3030559.1"/>
    <property type="molecule type" value="Genomic_DNA"/>
</dbReference>
<sequence length="688" mass="72692">MQNLRSHLDTHTGLRNHPCTFCGARFRRKQDLQRHNRTMHEGGKLHECERCGKEFARSDALKRHQASRSRIFACTGRRDDSGNGANGDDEGEKVGGHGVRDGFDSEMAEREVEGVGHSDSIDSEPAALAEQPAPLDAVAEKSGNETGMDIDAEAQKEVLQSADMVASPGVGADVELQHPIMIHDDVGGAEDSLSHPVGADLRRVKSEPGPVTHELRSDGVGATVVDDQQSVDLGGAGYGDMILQAPHISQPPIAQSYPDSLSLVPSTLIPVSQAFIAPSMALPTSLAPSSLPNTFAIDPQQHLQPLQTQSIALPDSIPQHFDSPHMSMPTTMQPSAGLVPEGVYDAPMMKMEGGAHPVSGGGEVFMGGHMVPVSMELDAIQQPQAQVEVVGTVPGLTAEGAGTVGEPSMVGFEVGQASHPHLISDPHNPFVVGVGALPSSQPLTQPSPQHVDNLIPQPVPQQPPQQPIKNLTPSPVSQSVSIPQQSSSQQQQQQDLDIARQVADQQAQIREIEERTRMLQREIDERAGVILRERERLGLANVAVSTPGSENGEGVGVGVSVGVGVGMDNTEDVVSGRVPNPGFLVETPSVTVTGAEQTQHLMIGTIPMAVSVSGGLDSSSLVGQAIPAPIEAQIMTSQSQALPPPPQQAHSQQHTPITNIQAEAAFALQHAHTQSQIAFHAHNTAVMA</sequence>
<feature type="region of interest" description="Disordered" evidence="6">
    <location>
        <begin position="73"/>
        <end position="131"/>
    </location>
</feature>
<evidence type="ECO:0000256" key="2">
    <source>
        <dbReference type="ARBA" id="ARBA00022737"/>
    </source>
</evidence>
<dbReference type="GO" id="GO:0000981">
    <property type="term" value="F:DNA-binding transcription factor activity, RNA polymerase II-specific"/>
    <property type="evidence" value="ECO:0007669"/>
    <property type="project" value="TreeGrafter"/>
</dbReference>
<dbReference type="PROSITE" id="PS00028">
    <property type="entry name" value="ZINC_FINGER_C2H2_1"/>
    <property type="match status" value="1"/>
</dbReference>
<proteinExistence type="predicted"/>
<dbReference type="InterPro" id="IPR036236">
    <property type="entry name" value="Znf_C2H2_sf"/>
</dbReference>
<evidence type="ECO:0000256" key="4">
    <source>
        <dbReference type="ARBA" id="ARBA00022833"/>
    </source>
</evidence>
<comment type="caution">
    <text evidence="8">The sequence shown here is derived from an EMBL/GenBank/DDBJ whole genome shotgun (WGS) entry which is preliminary data.</text>
</comment>
<dbReference type="GO" id="GO:0008270">
    <property type="term" value="F:zinc ion binding"/>
    <property type="evidence" value="ECO:0007669"/>
    <property type="project" value="UniProtKB-KW"/>
</dbReference>
<keyword evidence="3 5" id="KW-0863">Zinc-finger</keyword>
<dbReference type="PANTHER" id="PTHR23235">
    <property type="entry name" value="KRUEPPEL-LIKE TRANSCRIPTION FACTOR"/>
    <property type="match status" value="1"/>
</dbReference>
<keyword evidence="2" id="KW-0677">Repeat</keyword>
<evidence type="ECO:0000256" key="5">
    <source>
        <dbReference type="PROSITE-ProRule" id="PRU00042"/>
    </source>
</evidence>
<evidence type="ECO:0000313" key="8">
    <source>
        <dbReference type="EMBL" id="KAJ3030559.1"/>
    </source>
</evidence>
<dbReference type="Pfam" id="PF00096">
    <property type="entry name" value="zf-C2H2"/>
    <property type="match status" value="2"/>
</dbReference>
<dbReference type="AlphaFoldDB" id="A0AAD5S029"/>
<evidence type="ECO:0000313" key="9">
    <source>
        <dbReference type="Proteomes" id="UP001212841"/>
    </source>
</evidence>
<reference evidence="8" key="1">
    <citation type="submission" date="2020-05" db="EMBL/GenBank/DDBJ databases">
        <title>Phylogenomic resolution of chytrid fungi.</title>
        <authorList>
            <person name="Stajich J.E."/>
            <person name="Amses K."/>
            <person name="Simmons R."/>
            <person name="Seto K."/>
            <person name="Myers J."/>
            <person name="Bonds A."/>
            <person name="Quandt C.A."/>
            <person name="Barry K."/>
            <person name="Liu P."/>
            <person name="Grigoriev I."/>
            <person name="Longcore J.E."/>
            <person name="James T.Y."/>
        </authorList>
    </citation>
    <scope>NUCLEOTIDE SEQUENCE</scope>
    <source>
        <strain evidence="8">JEL0318</strain>
    </source>
</reference>
<dbReference type="PANTHER" id="PTHR23235:SF120">
    <property type="entry name" value="KRUPPEL-LIKE FACTOR 15"/>
    <property type="match status" value="1"/>
</dbReference>
<accession>A0AAD5S029</accession>
<dbReference type="InterPro" id="IPR013087">
    <property type="entry name" value="Znf_C2H2_type"/>
</dbReference>
<feature type="compositionally biased region" description="Basic and acidic residues" evidence="6">
    <location>
        <begin position="92"/>
        <end position="120"/>
    </location>
</feature>
<feature type="region of interest" description="Disordered" evidence="6">
    <location>
        <begin position="434"/>
        <end position="495"/>
    </location>
</feature>
<organism evidence="8 9">
    <name type="scientific">Rhizophlyctis rosea</name>
    <dbReference type="NCBI Taxonomy" id="64517"/>
    <lineage>
        <taxon>Eukaryota</taxon>
        <taxon>Fungi</taxon>
        <taxon>Fungi incertae sedis</taxon>
        <taxon>Chytridiomycota</taxon>
        <taxon>Chytridiomycota incertae sedis</taxon>
        <taxon>Chytridiomycetes</taxon>
        <taxon>Rhizophlyctidales</taxon>
        <taxon>Rhizophlyctidaceae</taxon>
        <taxon>Rhizophlyctis</taxon>
    </lineage>
</organism>
<protein>
    <recommendedName>
        <fullName evidence="7">C2H2-type domain-containing protein</fullName>
    </recommendedName>
</protein>
<feature type="domain" description="C2H2-type" evidence="7">
    <location>
        <begin position="17"/>
        <end position="45"/>
    </location>
</feature>
<keyword evidence="1" id="KW-0479">Metal-binding</keyword>
<evidence type="ECO:0000256" key="1">
    <source>
        <dbReference type="ARBA" id="ARBA00022723"/>
    </source>
</evidence>
<keyword evidence="9" id="KW-1185">Reference proteome</keyword>
<dbReference type="FunFam" id="3.30.160.60:FF:000100">
    <property type="entry name" value="Zinc finger 45-like"/>
    <property type="match status" value="1"/>
</dbReference>
<dbReference type="Gene3D" id="3.30.160.60">
    <property type="entry name" value="Classic Zinc Finger"/>
    <property type="match status" value="2"/>
</dbReference>
<dbReference type="Proteomes" id="UP001212841">
    <property type="component" value="Unassembled WGS sequence"/>
</dbReference>
<feature type="compositionally biased region" description="Pro residues" evidence="6">
    <location>
        <begin position="457"/>
        <end position="466"/>
    </location>
</feature>
<evidence type="ECO:0000256" key="3">
    <source>
        <dbReference type="ARBA" id="ARBA00022771"/>
    </source>
</evidence>
<evidence type="ECO:0000259" key="7">
    <source>
        <dbReference type="PROSITE" id="PS50157"/>
    </source>
</evidence>
<keyword evidence="4" id="KW-0862">Zinc</keyword>
<feature type="compositionally biased region" description="Low complexity" evidence="6">
    <location>
        <begin position="473"/>
        <end position="494"/>
    </location>
</feature>
<feature type="domain" description="C2H2-type" evidence="7">
    <location>
        <begin position="46"/>
        <end position="79"/>
    </location>
</feature>
<name>A0AAD5S029_9FUNG</name>
<dbReference type="PROSITE" id="PS50157">
    <property type="entry name" value="ZINC_FINGER_C2H2_2"/>
    <property type="match status" value="2"/>
</dbReference>
<evidence type="ECO:0000256" key="6">
    <source>
        <dbReference type="SAM" id="MobiDB-lite"/>
    </source>
</evidence>
<feature type="non-terminal residue" evidence="8">
    <location>
        <position position="688"/>
    </location>
</feature>
<feature type="compositionally biased region" description="Low complexity" evidence="6">
    <location>
        <begin position="437"/>
        <end position="449"/>
    </location>
</feature>